<evidence type="ECO:0000256" key="7">
    <source>
        <dbReference type="ARBA" id="ARBA00023065"/>
    </source>
</evidence>
<evidence type="ECO:0000256" key="1">
    <source>
        <dbReference type="ARBA" id="ARBA00004141"/>
    </source>
</evidence>
<proteinExistence type="inferred from homology"/>
<comment type="caution">
    <text evidence="10">The sequence shown here is derived from an EMBL/GenBank/DDBJ whole genome shotgun (WGS) entry which is preliminary data.</text>
</comment>
<accession>A0AAD6RSB8</accession>
<dbReference type="GO" id="GO:0046961">
    <property type="term" value="F:proton-transporting ATPase activity, rotational mechanism"/>
    <property type="evidence" value="ECO:0007669"/>
    <property type="project" value="InterPro"/>
</dbReference>
<evidence type="ECO:0000256" key="9">
    <source>
        <dbReference type="SAM" id="MobiDB-lite"/>
    </source>
</evidence>
<feature type="region of interest" description="Disordered" evidence="9">
    <location>
        <begin position="15"/>
        <end position="65"/>
    </location>
</feature>
<keyword evidence="7" id="KW-0406">Ion transport</keyword>
<dbReference type="Pfam" id="PF05493">
    <property type="entry name" value="ATP_synt_H"/>
    <property type="match status" value="1"/>
</dbReference>
<keyword evidence="4" id="KW-0812">Transmembrane</keyword>
<keyword evidence="11" id="KW-1185">Reference proteome</keyword>
<feature type="compositionally biased region" description="Polar residues" evidence="9">
    <location>
        <begin position="39"/>
        <end position="49"/>
    </location>
</feature>
<dbReference type="InterPro" id="IPR008389">
    <property type="entry name" value="ATPase_V0-cplx_e1/e2_su"/>
</dbReference>
<dbReference type="Proteomes" id="UP001164929">
    <property type="component" value="Chromosome 1"/>
</dbReference>
<evidence type="ECO:0000256" key="6">
    <source>
        <dbReference type="ARBA" id="ARBA00022989"/>
    </source>
</evidence>
<gene>
    <name evidence="10" type="ORF">NC653_003772</name>
</gene>
<evidence type="ECO:0000256" key="4">
    <source>
        <dbReference type="ARBA" id="ARBA00022692"/>
    </source>
</evidence>
<comment type="subcellular location">
    <subcellularLocation>
        <location evidence="1">Membrane</location>
        <topology evidence="1">Multi-pass membrane protein</topology>
    </subcellularLocation>
</comment>
<protein>
    <submittedName>
        <fullName evidence="10">Uncharacterized protein</fullName>
    </submittedName>
</protein>
<evidence type="ECO:0000256" key="2">
    <source>
        <dbReference type="ARBA" id="ARBA00008328"/>
    </source>
</evidence>
<reference evidence="10 11" key="1">
    <citation type="journal article" date="2023" name="Mol. Ecol. Resour.">
        <title>Chromosome-level genome assembly of a triploid poplar Populus alba 'Berolinensis'.</title>
        <authorList>
            <person name="Chen S."/>
            <person name="Yu Y."/>
            <person name="Wang X."/>
            <person name="Wang S."/>
            <person name="Zhang T."/>
            <person name="Zhou Y."/>
            <person name="He R."/>
            <person name="Meng N."/>
            <person name="Wang Y."/>
            <person name="Liu W."/>
            <person name="Liu Z."/>
            <person name="Liu J."/>
            <person name="Guo Q."/>
            <person name="Huang H."/>
            <person name="Sederoff R.R."/>
            <person name="Wang G."/>
            <person name="Qu G."/>
            <person name="Chen S."/>
        </authorList>
    </citation>
    <scope>NUCLEOTIDE SEQUENCE [LARGE SCALE GENOMIC DNA]</scope>
    <source>
        <strain evidence="10">SC-2020</strain>
    </source>
</reference>
<evidence type="ECO:0000256" key="8">
    <source>
        <dbReference type="ARBA" id="ARBA00023136"/>
    </source>
</evidence>
<comment type="similarity">
    <text evidence="2">Belongs to the V-ATPase e1/e2 subunit family.</text>
</comment>
<dbReference type="GO" id="GO:0033179">
    <property type="term" value="C:proton-transporting V-type ATPase, V0 domain"/>
    <property type="evidence" value="ECO:0007669"/>
    <property type="project" value="InterPro"/>
</dbReference>
<dbReference type="AlphaFoldDB" id="A0AAD6RSB8"/>
<feature type="compositionally biased region" description="Basic and acidic residues" evidence="9">
    <location>
        <begin position="17"/>
        <end position="38"/>
    </location>
</feature>
<evidence type="ECO:0000313" key="10">
    <source>
        <dbReference type="EMBL" id="KAJ7014265.1"/>
    </source>
</evidence>
<keyword evidence="5" id="KW-0375">Hydrogen ion transport</keyword>
<dbReference type="EMBL" id="JAQIZT010000001">
    <property type="protein sequence ID" value="KAJ7014265.1"/>
    <property type="molecule type" value="Genomic_DNA"/>
</dbReference>
<keyword evidence="3" id="KW-0813">Transport</keyword>
<feature type="compositionally biased region" description="Basic and acidic residues" evidence="9">
    <location>
        <begin position="50"/>
        <end position="65"/>
    </location>
</feature>
<keyword evidence="6" id="KW-1133">Transmembrane helix</keyword>
<sequence>MGLVNRNPRRLNYKYLGQREVKKAGSRDSEARDLKNEAQEASSSNSQVRSDNDTDADTKEISRSNKEGWATNSSSVSVLKYAWYNCSMIGWIKAQSDAPPYIGPNSNSLLLDDFRLRKLYCQLWGFCFVTIVETISLTVTESHVTLEEEDLLSMWAIVYLAQMKPLIVPILSEGE</sequence>
<evidence type="ECO:0000313" key="11">
    <source>
        <dbReference type="Proteomes" id="UP001164929"/>
    </source>
</evidence>
<organism evidence="10 11">
    <name type="scientific">Populus alba x Populus x berolinensis</name>
    <dbReference type="NCBI Taxonomy" id="444605"/>
    <lineage>
        <taxon>Eukaryota</taxon>
        <taxon>Viridiplantae</taxon>
        <taxon>Streptophyta</taxon>
        <taxon>Embryophyta</taxon>
        <taxon>Tracheophyta</taxon>
        <taxon>Spermatophyta</taxon>
        <taxon>Magnoliopsida</taxon>
        <taxon>eudicotyledons</taxon>
        <taxon>Gunneridae</taxon>
        <taxon>Pentapetalae</taxon>
        <taxon>rosids</taxon>
        <taxon>fabids</taxon>
        <taxon>Malpighiales</taxon>
        <taxon>Salicaceae</taxon>
        <taxon>Saliceae</taxon>
        <taxon>Populus</taxon>
    </lineage>
</organism>
<evidence type="ECO:0000256" key="5">
    <source>
        <dbReference type="ARBA" id="ARBA00022781"/>
    </source>
</evidence>
<name>A0AAD6RSB8_9ROSI</name>
<evidence type="ECO:0000256" key="3">
    <source>
        <dbReference type="ARBA" id="ARBA00022448"/>
    </source>
</evidence>
<keyword evidence="8" id="KW-0472">Membrane</keyword>